<dbReference type="Pfam" id="PF00501">
    <property type="entry name" value="AMP-binding"/>
    <property type="match status" value="1"/>
</dbReference>
<accession>A0A9P1M8I8</accession>
<organism evidence="6 7">
    <name type="scientific">Parascedosporium putredinis</name>
    <dbReference type="NCBI Taxonomy" id="1442378"/>
    <lineage>
        <taxon>Eukaryota</taxon>
        <taxon>Fungi</taxon>
        <taxon>Dikarya</taxon>
        <taxon>Ascomycota</taxon>
        <taxon>Pezizomycotina</taxon>
        <taxon>Sordariomycetes</taxon>
        <taxon>Hypocreomycetidae</taxon>
        <taxon>Microascales</taxon>
        <taxon>Microascaceae</taxon>
        <taxon>Parascedosporium</taxon>
    </lineage>
</organism>
<dbReference type="InterPro" id="IPR001242">
    <property type="entry name" value="Condensation_dom"/>
</dbReference>
<evidence type="ECO:0000256" key="1">
    <source>
        <dbReference type="ARBA" id="ARBA00022450"/>
    </source>
</evidence>
<evidence type="ECO:0000256" key="3">
    <source>
        <dbReference type="ARBA" id="ARBA00022598"/>
    </source>
</evidence>
<gene>
    <name evidence="6" type="ORF">PPNO1_LOCUS2120</name>
</gene>
<dbReference type="Gene3D" id="1.10.1200.10">
    <property type="entry name" value="ACP-like"/>
    <property type="match status" value="2"/>
</dbReference>
<dbReference type="Gene3D" id="3.30.559.30">
    <property type="entry name" value="Nonribosomal peptide synthetase, condensation domain"/>
    <property type="match status" value="3"/>
</dbReference>
<dbReference type="Gene3D" id="3.30.300.30">
    <property type="match status" value="1"/>
</dbReference>
<dbReference type="InterPro" id="IPR009081">
    <property type="entry name" value="PP-bd_ACP"/>
</dbReference>
<name>A0A9P1M8I8_9PEZI</name>
<dbReference type="PANTHER" id="PTHR45527">
    <property type="entry name" value="NONRIBOSOMAL PEPTIDE SYNTHETASE"/>
    <property type="match status" value="1"/>
</dbReference>
<dbReference type="Pfam" id="PF00550">
    <property type="entry name" value="PP-binding"/>
    <property type="match status" value="2"/>
</dbReference>
<proteinExistence type="predicted"/>
<dbReference type="CDD" id="cd05918">
    <property type="entry name" value="A_NRPS_SidN3_like"/>
    <property type="match status" value="1"/>
</dbReference>
<dbReference type="GO" id="GO:0031177">
    <property type="term" value="F:phosphopantetheine binding"/>
    <property type="evidence" value="ECO:0007669"/>
    <property type="project" value="TreeGrafter"/>
</dbReference>
<dbReference type="PROSITE" id="PS00455">
    <property type="entry name" value="AMP_BINDING"/>
    <property type="match status" value="1"/>
</dbReference>
<dbReference type="PANTHER" id="PTHR45527:SF1">
    <property type="entry name" value="FATTY ACID SYNTHASE"/>
    <property type="match status" value="1"/>
</dbReference>
<dbReference type="InterPro" id="IPR000873">
    <property type="entry name" value="AMP-dep_synth/lig_dom"/>
</dbReference>
<evidence type="ECO:0000259" key="5">
    <source>
        <dbReference type="PROSITE" id="PS50075"/>
    </source>
</evidence>
<dbReference type="InterPro" id="IPR042099">
    <property type="entry name" value="ANL_N_sf"/>
</dbReference>
<dbReference type="OrthoDB" id="416786at2759"/>
<evidence type="ECO:0000256" key="2">
    <source>
        <dbReference type="ARBA" id="ARBA00022553"/>
    </source>
</evidence>
<dbReference type="PROSITE" id="PS50075">
    <property type="entry name" value="CARRIER"/>
    <property type="match status" value="2"/>
</dbReference>
<protein>
    <recommendedName>
        <fullName evidence="5">Carrier domain-containing protein</fullName>
    </recommendedName>
</protein>
<dbReference type="InterPro" id="IPR023213">
    <property type="entry name" value="CAT-like_dom_sf"/>
</dbReference>
<feature type="domain" description="Carrier" evidence="5">
    <location>
        <begin position="1459"/>
        <end position="1532"/>
    </location>
</feature>
<feature type="domain" description="Carrier" evidence="5">
    <location>
        <begin position="916"/>
        <end position="992"/>
    </location>
</feature>
<keyword evidence="3" id="KW-0436">Ligase</keyword>
<dbReference type="Pfam" id="PF00668">
    <property type="entry name" value="Condensation"/>
    <property type="match status" value="3"/>
</dbReference>
<dbReference type="SUPFAM" id="SSF56801">
    <property type="entry name" value="Acetyl-CoA synthetase-like"/>
    <property type="match status" value="1"/>
</dbReference>
<reference evidence="6" key="1">
    <citation type="submission" date="2022-11" db="EMBL/GenBank/DDBJ databases">
        <authorList>
            <person name="Scott C."/>
            <person name="Bruce N."/>
        </authorList>
    </citation>
    <scope>NUCLEOTIDE SEQUENCE</scope>
</reference>
<keyword evidence="1" id="KW-0596">Phosphopantetheine</keyword>
<dbReference type="InterPro" id="IPR006162">
    <property type="entry name" value="Ppantetheine_attach_site"/>
</dbReference>
<dbReference type="GO" id="GO:0016874">
    <property type="term" value="F:ligase activity"/>
    <property type="evidence" value="ECO:0007669"/>
    <property type="project" value="UniProtKB-KW"/>
</dbReference>
<dbReference type="PROSITE" id="PS00012">
    <property type="entry name" value="PHOSPHOPANTETHEINE"/>
    <property type="match status" value="1"/>
</dbReference>
<dbReference type="CDD" id="cd19542">
    <property type="entry name" value="CT_NRPS-like"/>
    <property type="match status" value="1"/>
</dbReference>
<dbReference type="SUPFAM" id="SSF52777">
    <property type="entry name" value="CoA-dependent acyltransferases"/>
    <property type="match status" value="6"/>
</dbReference>
<dbReference type="SUPFAM" id="SSF47336">
    <property type="entry name" value="ACP-like"/>
    <property type="match status" value="2"/>
</dbReference>
<dbReference type="InterPro" id="IPR020845">
    <property type="entry name" value="AMP-binding_CS"/>
</dbReference>
<feature type="region of interest" description="Disordered" evidence="4">
    <location>
        <begin position="2069"/>
        <end position="2162"/>
    </location>
</feature>
<dbReference type="Proteomes" id="UP000838763">
    <property type="component" value="Unassembled WGS sequence"/>
</dbReference>
<sequence>MLLTQTKDPEMYWFRSVYEVCSNSAAQTISTQQLVSSWNAVVKRHPALRTIFIEQNSTDGLYDQLVLRVYEPEILETTVPAHGSETELLQQVKIAAVSQELQSFQKPQHQLLIATQAQTGRVFCSFLLSHAIVDGSSMGIILRDFALACESRLVDTQEPRYGDYITYLKSRDGPSDIDYWKKSLEGIDSCFLPSDESADVPKSLLKADVPLDFGTHPRLISVARELGVSAFTLLQVTWALTLREYINPDRDDCCFGVVTSGRDLPVSNIQDIVGPFVNILTSKVDLPHDKTIADIATAVHNSFVDNIAHQTASLAEVMHELGTSTLFNTVAFRALGGEDPTEFDIVVHAIDDGQVMHVHMNYWANKVSETRASEIAATFASVLSQILDQPHILPVELHMVSEKDLSTLWSWNAQLPPALEMRMEDMIASQVAKNPNREALWSTEEIMTFRELDLFSTKLANEFLKNVQREEIAGGTLVLIDPSHPVERLRQIVGTVKARLILASPTQADMCSTSLGIKTVAVSKDMFNHRFSNPVTPTSAMMRPRVRSPCDAAYIVFTSGSTGTPKGSVTEHRSFCTATQGYHQEIGQLPGSRVLQFASYSFDASILEILGSLMVGATVCVPTDKERSNQIASFINRARVSFAVITPTVASLMSPDDVPTLSTLALCGEPMTVSHISKWAEKVRLVNAFGPSECCVGSAANPRLNLQSSPKCIGRAVSCCYWVVHPRNHHRLSRVGAVGELLIEGHILARHYLDEEVKTREAFISNPEWASPGRGRRLYKTGDLVYQNADGTFQYIGRKDTQAKIRGQRLELGDIEQAFKDVVPWSQSSVAEIIQPKGLGPRVALFFAGEDPTRAKLDVSEIQKMMGQKIPAYMVPTSIVHLEEMPLMPSGKVDRKKIKSLGANLQTRREKRAGRTPETETEILLASLWKKVLRSDIEQVLAEDSFFNIGGDSYTAMKLVTEARSAGVALNVATVMKSPKLCDMASKIASSTTSGSNAQTNLKTQSTAAFSMVEWTAAARAEVSRQCAIAANEIEDPGSYIARHCYKLSPELNLPKYQKAWEAVYGSSAILRTRVLQLSLVTKSEGKRSGLYQAVVSQPLAWTHGNSLDKYLANHPVPRLGGPLAQFTLIEECDTSRYLVLTMHHAAYDAVSLRLLLDRVEAAYTGGAMPSVTPFREFIKYLEDNKGEASRQFWTGYLAGAQNLTPCVSVPTAYVPSADSTFEGELPLPVVQSNGYTLSTLIRASWAIALARRASSSGVVFGETLSGRSDSQDGISDVDGPLITTVPVHFRLKDTDSLSSVLSAVQESMVDMIPYQQEGLQNIRRMSADAETACSFSCLVTMARASEALPKPSLGITPIEGPSSAAIDYPISIQFIIGDKELKASICHDDRLISRGEMNMMLDHFALVLEQLCSGKFNLVGEVGLNAGGELGVVNKEELKASVMNMLGQQLANIPLEMSPQVLSETDSEDMILNLDPQDFQPEDNFFQLGGDSIGAMRMVTAADQKQIKITVADIFHHPTLAAFSEFASKTNAIVSDPTTGALNDASAAAAIAYEPFAVLDHLHLDREDVVDSVCRQLSVFPGDVEDVYPATDYQAWAVSHGLMRSRGNTNYFLFRLHGNLDTFRLEQACRKMVAANPILRTLFTTIGSQVMQVVLRSYQIEFQRYGREHRADDAFIRWLVEEDTHRTTYLSQSIVRFKLLLHTDGHYVLVMRASHAQYDGMSLPLLYQDLEKCFTGLEPLERPEFGKFIMASTQRAGAATAFWRNLLNGSSMTEIVQHPGPAYKHNVDTIRTRTIPPIPSNVAGMSQATLVKAAWALVLAKMSGQRDVVFGNLIFGRNVPLNEMDSILDLLALVQEQQLAAMPHESLGFRRLIKDCTSWPSWTRFSSVVQHQNLGRNGAQEFQLGSDLKCEMGVLGPAYDSSDLWVQTTPLEDCFKVEIGSCSSVVSPDIAETLLDRLCAVLNVFGQADSASNRHLWELLARDHEPLIPIKSSLVEQVWSDVLPHIEESVPWDAPYFELWGDEIAPVRFLQEYAYHGIILDMEDILENPTKQAQMLLTARVLADRKAASRETTSTPRSQSFWALDSNAAPASTSGASRRGSVINSPRVGSPGVGAPLKRHKPFNPPARASTAHFAGSGGRTQRDWDLPSPFSPNINHLPPA</sequence>
<evidence type="ECO:0000313" key="7">
    <source>
        <dbReference type="Proteomes" id="UP000838763"/>
    </source>
</evidence>
<dbReference type="GO" id="GO:0044550">
    <property type="term" value="P:secondary metabolite biosynthetic process"/>
    <property type="evidence" value="ECO:0007669"/>
    <property type="project" value="TreeGrafter"/>
</dbReference>
<keyword evidence="2" id="KW-0597">Phosphoprotein</keyword>
<dbReference type="Gene3D" id="3.40.50.12780">
    <property type="entry name" value="N-terminal domain of ligase-like"/>
    <property type="match status" value="1"/>
</dbReference>
<feature type="compositionally biased region" description="Polar residues" evidence="4">
    <location>
        <begin position="2071"/>
        <end position="2082"/>
    </location>
</feature>
<dbReference type="GO" id="GO:0005737">
    <property type="term" value="C:cytoplasm"/>
    <property type="evidence" value="ECO:0007669"/>
    <property type="project" value="TreeGrafter"/>
</dbReference>
<dbReference type="InterPro" id="IPR036736">
    <property type="entry name" value="ACP-like_sf"/>
</dbReference>
<keyword evidence="7" id="KW-1185">Reference proteome</keyword>
<evidence type="ECO:0000256" key="4">
    <source>
        <dbReference type="SAM" id="MobiDB-lite"/>
    </source>
</evidence>
<dbReference type="Gene3D" id="3.30.559.10">
    <property type="entry name" value="Chloramphenicol acetyltransferase-like domain"/>
    <property type="match status" value="3"/>
</dbReference>
<dbReference type="InterPro" id="IPR045851">
    <property type="entry name" value="AMP-bd_C_sf"/>
</dbReference>
<comment type="caution">
    <text evidence="6">The sequence shown here is derived from an EMBL/GenBank/DDBJ whole genome shotgun (WGS) entry which is preliminary data.</text>
</comment>
<dbReference type="EMBL" id="CALLCH030000004">
    <property type="protein sequence ID" value="CAI4212354.1"/>
    <property type="molecule type" value="Genomic_DNA"/>
</dbReference>
<dbReference type="GO" id="GO:0043041">
    <property type="term" value="P:amino acid activation for nonribosomal peptide biosynthetic process"/>
    <property type="evidence" value="ECO:0007669"/>
    <property type="project" value="TreeGrafter"/>
</dbReference>
<dbReference type="SMART" id="SM01294">
    <property type="entry name" value="PKS_PP_betabranch"/>
    <property type="match status" value="1"/>
</dbReference>
<dbReference type="CDD" id="cd19545">
    <property type="entry name" value="FUM14_C_NRPS-like"/>
    <property type="match status" value="1"/>
</dbReference>
<dbReference type="FunFam" id="1.10.1200.10:FF:000005">
    <property type="entry name" value="Nonribosomal peptide synthetase 1"/>
    <property type="match status" value="1"/>
</dbReference>
<evidence type="ECO:0000313" key="6">
    <source>
        <dbReference type="EMBL" id="CAI4212354.1"/>
    </source>
</evidence>